<dbReference type="InterPro" id="IPR040256">
    <property type="entry name" value="At4g02000-like"/>
</dbReference>
<dbReference type="Proteomes" id="UP000235145">
    <property type="component" value="Unassembled WGS sequence"/>
</dbReference>
<comment type="caution">
    <text evidence="1">The sequence shown here is derived from an EMBL/GenBank/DDBJ whole genome shotgun (WGS) entry which is preliminary data.</text>
</comment>
<evidence type="ECO:0000313" key="1">
    <source>
        <dbReference type="EMBL" id="KAJ0213673.1"/>
    </source>
</evidence>
<evidence type="ECO:0000313" key="2">
    <source>
        <dbReference type="Proteomes" id="UP000235145"/>
    </source>
</evidence>
<dbReference type="AlphaFoldDB" id="A0A9R1VXF6"/>
<dbReference type="PANTHER" id="PTHR31286:SF123">
    <property type="entry name" value="ENDONUCLEASE_EXONUCLEASE_PHOSPHATASE"/>
    <property type="match status" value="1"/>
</dbReference>
<sequence length="124" mass="14373">MKLGNRWLWTRLRKRCVMSTGERPAFMRFLIEMSVEEEWLKEISVVSIDFGTGENAESKCRIEYAWRPDICTHCKVYGHRNSNCGIVNSQEKNAKEDGKVVIEEGNKDDKVDDDGFILVTKKNN</sequence>
<dbReference type="PANTHER" id="PTHR31286">
    <property type="entry name" value="GLYCINE-RICH CELL WALL STRUCTURAL PROTEIN 1.8-LIKE"/>
    <property type="match status" value="1"/>
</dbReference>
<accession>A0A9R1VXF6</accession>
<name>A0A9R1VXF6_LACSA</name>
<protein>
    <recommendedName>
        <fullName evidence="3">Zinc knuckle CX2CX4HX4C domain-containing protein</fullName>
    </recommendedName>
</protein>
<reference evidence="1 2" key="1">
    <citation type="journal article" date="2017" name="Nat. Commun.">
        <title>Genome assembly with in vitro proximity ligation data and whole-genome triplication in lettuce.</title>
        <authorList>
            <person name="Reyes-Chin-Wo S."/>
            <person name="Wang Z."/>
            <person name="Yang X."/>
            <person name="Kozik A."/>
            <person name="Arikit S."/>
            <person name="Song C."/>
            <person name="Xia L."/>
            <person name="Froenicke L."/>
            <person name="Lavelle D.O."/>
            <person name="Truco M.J."/>
            <person name="Xia R."/>
            <person name="Zhu S."/>
            <person name="Xu C."/>
            <person name="Xu H."/>
            <person name="Xu X."/>
            <person name="Cox K."/>
            <person name="Korf I."/>
            <person name="Meyers B.C."/>
            <person name="Michelmore R.W."/>
        </authorList>
    </citation>
    <scope>NUCLEOTIDE SEQUENCE [LARGE SCALE GENOMIC DNA]</scope>
    <source>
        <strain evidence="2">cv. Salinas</strain>
        <tissue evidence="1">Seedlings</tissue>
    </source>
</reference>
<evidence type="ECO:0008006" key="3">
    <source>
        <dbReference type="Google" id="ProtNLM"/>
    </source>
</evidence>
<dbReference type="EMBL" id="NBSK02000004">
    <property type="protein sequence ID" value="KAJ0213673.1"/>
    <property type="molecule type" value="Genomic_DNA"/>
</dbReference>
<organism evidence="1 2">
    <name type="scientific">Lactuca sativa</name>
    <name type="common">Garden lettuce</name>
    <dbReference type="NCBI Taxonomy" id="4236"/>
    <lineage>
        <taxon>Eukaryota</taxon>
        <taxon>Viridiplantae</taxon>
        <taxon>Streptophyta</taxon>
        <taxon>Embryophyta</taxon>
        <taxon>Tracheophyta</taxon>
        <taxon>Spermatophyta</taxon>
        <taxon>Magnoliopsida</taxon>
        <taxon>eudicotyledons</taxon>
        <taxon>Gunneridae</taxon>
        <taxon>Pentapetalae</taxon>
        <taxon>asterids</taxon>
        <taxon>campanulids</taxon>
        <taxon>Asterales</taxon>
        <taxon>Asteraceae</taxon>
        <taxon>Cichorioideae</taxon>
        <taxon>Cichorieae</taxon>
        <taxon>Lactucinae</taxon>
        <taxon>Lactuca</taxon>
    </lineage>
</organism>
<proteinExistence type="predicted"/>
<keyword evidence="2" id="KW-1185">Reference proteome</keyword>
<gene>
    <name evidence="1" type="ORF">LSAT_V11C400209370</name>
</gene>